<dbReference type="SUPFAM" id="SSF55729">
    <property type="entry name" value="Acyl-CoA N-acyltransferases (Nat)"/>
    <property type="match status" value="1"/>
</dbReference>
<feature type="domain" description="N-acetyltransferase" evidence="1">
    <location>
        <begin position="1"/>
        <end position="142"/>
    </location>
</feature>
<dbReference type="EMBL" id="SOAX01000005">
    <property type="protein sequence ID" value="TDT39417.1"/>
    <property type="molecule type" value="Genomic_DNA"/>
</dbReference>
<dbReference type="OrthoDB" id="9796171at2"/>
<name>A0A4R7JQ90_9GAMM</name>
<dbReference type="CDD" id="cd04301">
    <property type="entry name" value="NAT_SF"/>
    <property type="match status" value="1"/>
</dbReference>
<evidence type="ECO:0000313" key="3">
    <source>
        <dbReference type="Proteomes" id="UP000295830"/>
    </source>
</evidence>
<evidence type="ECO:0000313" key="2">
    <source>
        <dbReference type="EMBL" id="TDT39417.1"/>
    </source>
</evidence>
<dbReference type="AlphaFoldDB" id="A0A4R7JQ90"/>
<dbReference type="GO" id="GO:0016747">
    <property type="term" value="F:acyltransferase activity, transferring groups other than amino-acyl groups"/>
    <property type="evidence" value="ECO:0007669"/>
    <property type="project" value="InterPro"/>
</dbReference>
<keyword evidence="2" id="KW-0808">Transferase</keyword>
<protein>
    <submittedName>
        <fullName evidence="2">Putative GNAT family N-acyltransferase</fullName>
    </submittedName>
</protein>
<dbReference type="RefSeq" id="WP_133736589.1">
    <property type="nucleotide sequence ID" value="NZ_SOAX01000005.1"/>
</dbReference>
<dbReference type="InterPro" id="IPR000182">
    <property type="entry name" value="GNAT_dom"/>
</dbReference>
<dbReference type="Pfam" id="PF00583">
    <property type="entry name" value="Acetyltransf_1"/>
    <property type="match status" value="1"/>
</dbReference>
<reference evidence="2 3" key="1">
    <citation type="submission" date="2019-03" db="EMBL/GenBank/DDBJ databases">
        <title>Genomic Encyclopedia of Type Strains, Phase IV (KMG-IV): sequencing the most valuable type-strain genomes for metagenomic binning, comparative biology and taxonomic classification.</title>
        <authorList>
            <person name="Goeker M."/>
        </authorList>
    </citation>
    <scope>NUCLEOTIDE SEQUENCE [LARGE SCALE GENOMIC DNA]</scope>
    <source>
        <strain evidence="2 3">DSM 15505</strain>
    </source>
</reference>
<accession>A0A4R7JQ90</accession>
<proteinExistence type="predicted"/>
<organism evidence="2 3">
    <name type="scientific">Halospina denitrificans</name>
    <dbReference type="NCBI Taxonomy" id="332522"/>
    <lineage>
        <taxon>Bacteria</taxon>
        <taxon>Pseudomonadati</taxon>
        <taxon>Pseudomonadota</taxon>
        <taxon>Gammaproteobacteria</taxon>
        <taxon>Halospina</taxon>
    </lineage>
</organism>
<dbReference type="Gene3D" id="3.40.630.30">
    <property type="match status" value="1"/>
</dbReference>
<dbReference type="InterPro" id="IPR057691">
    <property type="entry name" value="DUF7931"/>
</dbReference>
<dbReference type="Proteomes" id="UP000295830">
    <property type="component" value="Unassembled WGS sequence"/>
</dbReference>
<dbReference type="InterPro" id="IPR016181">
    <property type="entry name" value="Acyl_CoA_acyltransferase"/>
</dbReference>
<evidence type="ECO:0000259" key="1">
    <source>
        <dbReference type="PROSITE" id="PS51186"/>
    </source>
</evidence>
<keyword evidence="3" id="KW-1185">Reference proteome</keyword>
<dbReference type="Pfam" id="PF25559">
    <property type="entry name" value="DUF7931"/>
    <property type="match status" value="1"/>
</dbReference>
<sequence>MNTERYGWDQLPDAITQLRQTVFTQEQQVPPELEWDETDRIATHYLVRDDSGTPLATARLYPEEDGAGGIGRMAVSREQRTLGVGTVLLREMMHDAFSEYDYLVLSAQEGAVDFYRRLGFYVVSDTYMDAGIPHRAMRCTAPGLLLDQEPETRCPFLLASDTTSWQIKGETDQLQLVRALADQATRRFWLYDTTLSHGLYDDHFLTEALSRLARRSRHSDIRFLIHDDYPLVKRRHRLVQLMRRLPSRISLGLVNTTYPHGDRPCVIADDSGVLIRHDFDHIEGFANFSAPRRVRPFGEDFARAWDYSRESIELRQLPF</sequence>
<dbReference type="PROSITE" id="PS51186">
    <property type="entry name" value="GNAT"/>
    <property type="match status" value="1"/>
</dbReference>
<gene>
    <name evidence="2" type="ORF">DES49_2342</name>
</gene>
<keyword evidence="2" id="KW-0012">Acyltransferase</keyword>
<comment type="caution">
    <text evidence="2">The sequence shown here is derived from an EMBL/GenBank/DDBJ whole genome shotgun (WGS) entry which is preliminary data.</text>
</comment>